<dbReference type="InterPro" id="IPR036390">
    <property type="entry name" value="WH_DNA-bd_sf"/>
</dbReference>
<evidence type="ECO:0000259" key="10">
    <source>
        <dbReference type="Pfam" id="PF01316"/>
    </source>
</evidence>
<dbReference type="SUPFAM" id="SSF55252">
    <property type="entry name" value="C-terminal domain of arginine repressor"/>
    <property type="match status" value="1"/>
</dbReference>
<comment type="pathway">
    <text evidence="2 9">Amino-acid biosynthesis; L-arginine biosynthesis [regulation].</text>
</comment>
<reference evidence="12" key="1">
    <citation type="submission" date="2018-08" db="EMBL/GenBank/DDBJ databases">
        <title>Murine metabolic-syndrome-specific gut microbial biobank.</title>
        <authorList>
            <person name="Liu C."/>
        </authorList>
    </citation>
    <scope>NUCLEOTIDE SEQUENCE [LARGE SCALE GENOMIC DNA]</scope>
    <source>
        <strain evidence="12">Z82</strain>
    </source>
</reference>
<dbReference type="EMBL" id="QWKH01000011">
    <property type="protein sequence ID" value="NBI34010.1"/>
    <property type="molecule type" value="Genomic_DNA"/>
</dbReference>
<dbReference type="GO" id="GO:0051259">
    <property type="term" value="P:protein complex oligomerization"/>
    <property type="evidence" value="ECO:0007669"/>
    <property type="project" value="InterPro"/>
</dbReference>
<evidence type="ECO:0000256" key="6">
    <source>
        <dbReference type="ARBA" id="ARBA00023015"/>
    </source>
</evidence>
<dbReference type="PANTHER" id="PTHR34471">
    <property type="entry name" value="ARGININE REPRESSOR"/>
    <property type="match status" value="1"/>
</dbReference>
<evidence type="ECO:0000256" key="1">
    <source>
        <dbReference type="ARBA" id="ARBA00004496"/>
    </source>
</evidence>
<evidence type="ECO:0000256" key="5">
    <source>
        <dbReference type="ARBA" id="ARBA00022490"/>
    </source>
</evidence>
<evidence type="ECO:0000313" key="12">
    <source>
        <dbReference type="EMBL" id="NBI34010.1"/>
    </source>
</evidence>
<dbReference type="HAMAP" id="MF_00173">
    <property type="entry name" value="Arg_repressor"/>
    <property type="match status" value="1"/>
</dbReference>
<dbReference type="InterPro" id="IPR020899">
    <property type="entry name" value="Arg_repress_C"/>
</dbReference>
<protein>
    <recommendedName>
        <fullName evidence="4 9">Arginine repressor</fullName>
    </recommendedName>
</protein>
<comment type="caution">
    <text evidence="12">The sequence shown here is derived from an EMBL/GenBank/DDBJ whole genome shotgun (WGS) entry which is preliminary data.</text>
</comment>
<evidence type="ECO:0000256" key="9">
    <source>
        <dbReference type="HAMAP-Rule" id="MF_00173"/>
    </source>
</evidence>
<dbReference type="Pfam" id="PF02863">
    <property type="entry name" value="Arg_repressor_C"/>
    <property type="match status" value="1"/>
</dbReference>
<dbReference type="AlphaFoldDB" id="A0A7C9NYX2"/>
<keyword evidence="9" id="KW-0055">Arginine biosynthesis</keyword>
<dbReference type="Pfam" id="PF01316">
    <property type="entry name" value="Arg_repressor"/>
    <property type="match status" value="1"/>
</dbReference>
<keyword evidence="6 9" id="KW-0805">Transcription regulation</keyword>
<keyword evidence="7 9" id="KW-0238">DNA-binding</keyword>
<dbReference type="GO" id="GO:0003677">
    <property type="term" value="F:DNA binding"/>
    <property type="evidence" value="ECO:0007669"/>
    <property type="project" value="UniProtKB-KW"/>
</dbReference>
<sequence length="142" mass="15493">MKKRQQRHDAIREIIRERAVKTQRDLALELQQAGYECTQATISRDIMDMGLLKSSDGCYLLPEEERLQRMVSELVEEVHVTGNMVVVKTFPGGAAGVSAAIDNAHLAGALGTVAGDNTIFVAATDGEAAESVGRAVDRLRRR</sequence>
<keyword evidence="9" id="KW-0678">Repressor</keyword>
<proteinExistence type="inferred from homology"/>
<keyword evidence="5 9" id="KW-0963">Cytoplasm</keyword>
<feature type="domain" description="Arginine repressor DNA-binding" evidence="10">
    <location>
        <begin position="3"/>
        <end position="65"/>
    </location>
</feature>
<comment type="subcellular location">
    <subcellularLocation>
        <location evidence="1 9">Cytoplasm</location>
    </subcellularLocation>
</comment>
<evidence type="ECO:0000259" key="11">
    <source>
        <dbReference type="Pfam" id="PF02863"/>
    </source>
</evidence>
<dbReference type="GO" id="GO:0005737">
    <property type="term" value="C:cytoplasm"/>
    <property type="evidence" value="ECO:0007669"/>
    <property type="project" value="UniProtKB-SubCell"/>
</dbReference>
<dbReference type="SUPFAM" id="SSF46785">
    <property type="entry name" value="Winged helix' DNA-binding domain"/>
    <property type="match status" value="1"/>
</dbReference>
<dbReference type="GO" id="GO:1900079">
    <property type="term" value="P:regulation of arginine biosynthetic process"/>
    <property type="evidence" value="ECO:0007669"/>
    <property type="project" value="UniProtKB-UniRule"/>
</dbReference>
<comment type="function">
    <text evidence="9">Regulates arginine biosynthesis genes.</text>
</comment>
<dbReference type="UniPathway" id="UPA00068"/>
<comment type="similarity">
    <text evidence="3 9">Belongs to the ArgR family.</text>
</comment>
<keyword evidence="8 9" id="KW-0804">Transcription</keyword>
<dbReference type="InterPro" id="IPR036388">
    <property type="entry name" value="WH-like_DNA-bd_sf"/>
</dbReference>
<evidence type="ECO:0000256" key="2">
    <source>
        <dbReference type="ARBA" id="ARBA00005040"/>
    </source>
</evidence>
<gene>
    <name evidence="9" type="primary">argR</name>
    <name evidence="12" type="ORF">D1639_02955</name>
</gene>
<evidence type="ECO:0000256" key="4">
    <source>
        <dbReference type="ARBA" id="ARBA00021148"/>
    </source>
</evidence>
<feature type="domain" description="Arginine repressor C-terminal" evidence="11">
    <location>
        <begin position="72"/>
        <end position="133"/>
    </location>
</feature>
<dbReference type="GO" id="GO:0003700">
    <property type="term" value="F:DNA-binding transcription factor activity"/>
    <property type="evidence" value="ECO:0007669"/>
    <property type="project" value="UniProtKB-UniRule"/>
</dbReference>
<evidence type="ECO:0000256" key="7">
    <source>
        <dbReference type="ARBA" id="ARBA00023125"/>
    </source>
</evidence>
<evidence type="ECO:0000256" key="3">
    <source>
        <dbReference type="ARBA" id="ARBA00008316"/>
    </source>
</evidence>
<keyword evidence="9" id="KW-0028">Amino-acid biosynthesis</keyword>
<dbReference type="GO" id="GO:0006526">
    <property type="term" value="P:L-arginine biosynthetic process"/>
    <property type="evidence" value="ECO:0007669"/>
    <property type="project" value="UniProtKB-UniPathway"/>
</dbReference>
<dbReference type="InterPro" id="IPR020900">
    <property type="entry name" value="Arg_repress_DNA-bd"/>
</dbReference>
<dbReference type="Gene3D" id="3.30.1360.40">
    <property type="match status" value="1"/>
</dbReference>
<dbReference type="Gene3D" id="1.10.10.10">
    <property type="entry name" value="Winged helix-like DNA-binding domain superfamily/Winged helix DNA-binding domain"/>
    <property type="match status" value="1"/>
</dbReference>
<name>A0A7C9NYX2_9BACT</name>
<dbReference type="GO" id="GO:0034618">
    <property type="term" value="F:arginine binding"/>
    <property type="evidence" value="ECO:0007669"/>
    <property type="project" value="InterPro"/>
</dbReference>
<dbReference type="PANTHER" id="PTHR34471:SF1">
    <property type="entry name" value="ARGININE REPRESSOR"/>
    <property type="match status" value="1"/>
</dbReference>
<organism evidence="12">
    <name type="scientific">Muribaculaceae bacterium Z82</name>
    <dbReference type="NCBI Taxonomy" id="2304548"/>
    <lineage>
        <taxon>Bacteria</taxon>
        <taxon>Pseudomonadati</taxon>
        <taxon>Bacteroidota</taxon>
        <taxon>Bacteroidia</taxon>
        <taxon>Bacteroidales</taxon>
        <taxon>Muribaculaceae</taxon>
    </lineage>
</organism>
<dbReference type="PRINTS" id="PR01467">
    <property type="entry name" value="ARGREPRESSOR"/>
</dbReference>
<dbReference type="InterPro" id="IPR001669">
    <property type="entry name" value="Arg_repress"/>
</dbReference>
<accession>A0A7C9NYX2</accession>
<evidence type="ECO:0000256" key="8">
    <source>
        <dbReference type="ARBA" id="ARBA00023163"/>
    </source>
</evidence>
<dbReference type="InterPro" id="IPR036251">
    <property type="entry name" value="Arg_repress_C_sf"/>
</dbReference>